<reference evidence="1 2" key="1">
    <citation type="submission" date="2019-08" db="EMBL/GenBank/DDBJ databases">
        <title>The genome of the soybean aphid Biotype 1, its phylome, world population structure and adaptation to the North American continent.</title>
        <authorList>
            <person name="Giordano R."/>
            <person name="Donthu R.K."/>
            <person name="Hernandez A.G."/>
            <person name="Wright C.L."/>
            <person name="Zimin A.V."/>
        </authorList>
    </citation>
    <scope>NUCLEOTIDE SEQUENCE [LARGE SCALE GENOMIC DNA]</scope>
    <source>
        <tissue evidence="1">Whole aphids</tissue>
    </source>
</reference>
<evidence type="ECO:0000313" key="1">
    <source>
        <dbReference type="EMBL" id="KAE9545696.1"/>
    </source>
</evidence>
<dbReference type="EMBL" id="VYZN01000001">
    <property type="protein sequence ID" value="KAE9545696.1"/>
    <property type="molecule type" value="Genomic_DNA"/>
</dbReference>
<sequence length="249" mass="29469">MVYGIKRRRLAWAGHFNETSSSTKQPIYRSSIGKSSSLKFTIQSSRKYSHSPAATTKLISVTRTLGIALFETEVRLEIDFHKNIQIYMLRPNINNQICNKGLNKILGYSQKKTVNNHAIFCYFDFPQNSLNNNFQSYSSAILIQYCIHLSYYDHHMNVEMNRNNEYYTYYHRSYLPPKIRAPHTETFLHNNCAHNDEEYLPENRVLYILNEFLPPQYSDGFSVHGLNIFPFSIHHHRIDYYLHYKENHN</sequence>
<comment type="caution">
    <text evidence="1">The sequence shown here is derived from an EMBL/GenBank/DDBJ whole genome shotgun (WGS) entry which is preliminary data.</text>
</comment>
<name>A0A6G0UBQ4_APHGL</name>
<keyword evidence="2" id="KW-1185">Reference proteome</keyword>
<proteinExistence type="predicted"/>
<organism evidence="1 2">
    <name type="scientific">Aphis glycines</name>
    <name type="common">Soybean aphid</name>
    <dbReference type="NCBI Taxonomy" id="307491"/>
    <lineage>
        <taxon>Eukaryota</taxon>
        <taxon>Metazoa</taxon>
        <taxon>Ecdysozoa</taxon>
        <taxon>Arthropoda</taxon>
        <taxon>Hexapoda</taxon>
        <taxon>Insecta</taxon>
        <taxon>Pterygota</taxon>
        <taxon>Neoptera</taxon>
        <taxon>Paraneoptera</taxon>
        <taxon>Hemiptera</taxon>
        <taxon>Sternorrhyncha</taxon>
        <taxon>Aphidomorpha</taxon>
        <taxon>Aphidoidea</taxon>
        <taxon>Aphididae</taxon>
        <taxon>Aphidini</taxon>
        <taxon>Aphis</taxon>
        <taxon>Aphis</taxon>
    </lineage>
</organism>
<gene>
    <name evidence="1" type="ORF">AGLY_001239</name>
</gene>
<accession>A0A6G0UBQ4</accession>
<protein>
    <submittedName>
        <fullName evidence="1">Uncharacterized protein</fullName>
    </submittedName>
</protein>
<dbReference type="Proteomes" id="UP000475862">
    <property type="component" value="Unassembled WGS sequence"/>
</dbReference>
<dbReference type="AlphaFoldDB" id="A0A6G0UBQ4"/>
<evidence type="ECO:0000313" key="2">
    <source>
        <dbReference type="Proteomes" id="UP000475862"/>
    </source>
</evidence>